<evidence type="ECO:0000313" key="1">
    <source>
        <dbReference type="EMBL" id="AFC85037.1"/>
    </source>
</evidence>
<dbReference type="AlphaFoldDB" id="H8L4W4"/>
<dbReference type="Pfam" id="PF05013">
    <property type="entry name" value="FGase"/>
    <property type="match status" value="1"/>
</dbReference>
<evidence type="ECO:0000313" key="2">
    <source>
        <dbReference type="Proteomes" id="UP000005234"/>
    </source>
</evidence>
<dbReference type="HOGENOM" id="CLU_079628_0_0_6"/>
<dbReference type="OrthoDB" id="9815326at2"/>
<keyword evidence="2" id="KW-1185">Reference proteome</keyword>
<dbReference type="EMBL" id="CP003350">
    <property type="protein sequence ID" value="AFC85037.1"/>
    <property type="molecule type" value="Genomic_DNA"/>
</dbReference>
<dbReference type="eggNOG" id="COG3931">
    <property type="taxonomic scope" value="Bacteria"/>
</dbReference>
<dbReference type="InterPro" id="IPR007709">
    <property type="entry name" value="N-FG_amidohydro"/>
</dbReference>
<dbReference type="KEGG" id="fau:Fraau_0555"/>
<organism evidence="1 2">
    <name type="scientific">Frateuria aurantia (strain ATCC 33424 / DSM 6220 / KCTC 2777 / LMG 1558 / NBRC 3245 / NCIMB 13370)</name>
    <name type="common">Acetobacter aurantius</name>
    <dbReference type="NCBI Taxonomy" id="767434"/>
    <lineage>
        <taxon>Bacteria</taxon>
        <taxon>Pseudomonadati</taxon>
        <taxon>Pseudomonadota</taxon>
        <taxon>Gammaproteobacteria</taxon>
        <taxon>Lysobacterales</taxon>
        <taxon>Rhodanobacteraceae</taxon>
        <taxon>Frateuria</taxon>
    </lineage>
</organism>
<dbReference type="GO" id="GO:0016787">
    <property type="term" value="F:hydrolase activity"/>
    <property type="evidence" value="ECO:0007669"/>
    <property type="project" value="UniProtKB-KW"/>
</dbReference>
<dbReference type="Gene3D" id="3.40.630.40">
    <property type="entry name" value="Zn-dependent exopeptidases"/>
    <property type="match status" value="1"/>
</dbReference>
<dbReference type="InterPro" id="IPR011227">
    <property type="entry name" value="UCP029730"/>
</dbReference>
<protein>
    <submittedName>
        <fullName evidence="1">Putative N-formylglutamate amidohydrolase</fullName>
    </submittedName>
</protein>
<dbReference type="SUPFAM" id="SSF53187">
    <property type="entry name" value="Zn-dependent exopeptidases"/>
    <property type="match status" value="1"/>
</dbReference>
<sequence length="265" mass="29170">MKGFAAAPLQPGFGLLDEDEPAAFRVENAAAASPFLLISDHAGRRIPRALGDLGVSASDLQRHIAWDLGAAGLASQLARVLDAWLIQQTYSRLVIDCNRPPGAPGSIPARSERTEIPGNHGLSPVARLAREEAIFHPYHQRIDTEIEQRRERGQPTVLVSLHSFTPVYMEQSRRWHLGVLYGRDARLAHPLRDAMRADGTWVVGDNEPYAVTDATDYAVPVHGERGGLRHVAIEVRQDLLATPEDQHAWAERLGAWLQQAEALSS</sequence>
<name>H8L4W4_FRAAD</name>
<dbReference type="PIRSF" id="PIRSF029730">
    <property type="entry name" value="UCP029730"/>
    <property type="match status" value="1"/>
</dbReference>
<dbReference type="Proteomes" id="UP000005234">
    <property type="component" value="Chromosome"/>
</dbReference>
<proteinExistence type="predicted"/>
<dbReference type="RefSeq" id="WP_014402043.1">
    <property type="nucleotide sequence ID" value="NC_017033.1"/>
</dbReference>
<gene>
    <name evidence="1" type="ordered locus">Fraau_0555</name>
</gene>
<keyword evidence="1" id="KW-0378">Hydrolase</keyword>
<dbReference type="STRING" id="767434.Fraau_0555"/>
<reference evidence="1" key="1">
    <citation type="submission" date="2012-02" db="EMBL/GenBank/DDBJ databases">
        <title>The complete genome of Frateuria aurantia DSM 6220.</title>
        <authorList>
            <consortium name="US DOE Joint Genome Institute (JGI-PGF)"/>
            <person name="Lucas S."/>
            <person name="Copeland A."/>
            <person name="Lapidus A."/>
            <person name="Glavina del Rio T."/>
            <person name="Dalin E."/>
            <person name="Tice H."/>
            <person name="Bruce D."/>
            <person name="Goodwin L."/>
            <person name="Pitluck S."/>
            <person name="Peters L."/>
            <person name="Ovchinnikova G."/>
            <person name="Teshima H."/>
            <person name="Kyrpides N."/>
            <person name="Mavromatis K."/>
            <person name="Ivanova N."/>
            <person name="Brettin T."/>
            <person name="Detter J.C."/>
            <person name="Han C."/>
            <person name="Larimer F."/>
            <person name="Land M."/>
            <person name="Hauser L."/>
            <person name="Markowitz V."/>
            <person name="Cheng J.-F."/>
            <person name="Hugenholtz P."/>
            <person name="Woyke T."/>
            <person name="Wu D."/>
            <person name="Brambilla E."/>
            <person name="Klenk H.-P."/>
            <person name="Eisen J.A."/>
        </authorList>
    </citation>
    <scope>NUCLEOTIDE SEQUENCE</scope>
    <source>
        <strain evidence="1">DSM 6220</strain>
    </source>
</reference>
<accession>H8L4W4</accession>